<accession>D4LC30</accession>
<dbReference type="Pfam" id="PF00216">
    <property type="entry name" value="Bac_DNA_binding"/>
    <property type="match status" value="1"/>
</dbReference>
<dbReference type="GO" id="GO:0030527">
    <property type="term" value="F:structural constituent of chromatin"/>
    <property type="evidence" value="ECO:0007669"/>
    <property type="project" value="InterPro"/>
</dbReference>
<protein>
    <submittedName>
        <fullName evidence="5">Bacterial nucleoid DNA-binding protein</fullName>
    </submittedName>
</protein>
<evidence type="ECO:0000256" key="1">
    <source>
        <dbReference type="ARBA" id="ARBA00010529"/>
    </source>
</evidence>
<dbReference type="CDD" id="cd13831">
    <property type="entry name" value="HU"/>
    <property type="match status" value="1"/>
</dbReference>
<dbReference type="PRINTS" id="PR01727">
    <property type="entry name" value="DNABINDINGHU"/>
</dbReference>
<evidence type="ECO:0000313" key="6">
    <source>
        <dbReference type="Proteomes" id="UP000007054"/>
    </source>
</evidence>
<evidence type="ECO:0000256" key="3">
    <source>
        <dbReference type="ARBA" id="ARBA00023125"/>
    </source>
</evidence>
<dbReference type="OrthoDB" id="9799835at2"/>
<gene>
    <name evidence="5" type="ordered locus">RUM_10100</name>
</gene>
<comment type="similarity">
    <text evidence="1 4">Belongs to the bacterial histone-like protein family.</text>
</comment>
<name>D4LC30_RUMC1</name>
<dbReference type="Gene3D" id="4.10.520.10">
    <property type="entry name" value="IHF-like DNA-binding proteins"/>
    <property type="match status" value="1"/>
</dbReference>
<dbReference type="SMART" id="SM00411">
    <property type="entry name" value="BHL"/>
    <property type="match status" value="1"/>
</dbReference>
<keyword evidence="3 5" id="KW-0238">DNA-binding</keyword>
<dbReference type="PANTHER" id="PTHR33175">
    <property type="entry name" value="DNA-BINDING PROTEIN HU"/>
    <property type="match status" value="1"/>
</dbReference>
<dbReference type="BioCyc" id="RCHA213810:RUM_RS04855-MONOMER"/>
<keyword evidence="2" id="KW-0226">DNA condensation</keyword>
<evidence type="ECO:0000256" key="4">
    <source>
        <dbReference type="RuleBase" id="RU003939"/>
    </source>
</evidence>
<dbReference type="RefSeq" id="WP_015558082.1">
    <property type="nucleotide sequence ID" value="NC_021039.1"/>
</dbReference>
<evidence type="ECO:0000313" key="5">
    <source>
        <dbReference type="EMBL" id="CBL17175.1"/>
    </source>
</evidence>
<organism evidence="5 6">
    <name type="scientific">Ruminococcus champanellensis (strain DSM 18848 / JCM 17042 / KCTC 15320 / 18P13)</name>
    <dbReference type="NCBI Taxonomy" id="213810"/>
    <lineage>
        <taxon>Bacteria</taxon>
        <taxon>Bacillati</taxon>
        <taxon>Bacillota</taxon>
        <taxon>Clostridia</taxon>
        <taxon>Eubacteriales</taxon>
        <taxon>Oscillospiraceae</taxon>
        <taxon>Ruminococcus</taxon>
    </lineage>
</organism>
<dbReference type="SUPFAM" id="SSF47729">
    <property type="entry name" value="IHF-like DNA-binding proteins"/>
    <property type="match status" value="1"/>
</dbReference>
<dbReference type="STRING" id="213810.RUM_10100"/>
<reference evidence="5" key="1">
    <citation type="submission" date="2010-03" db="EMBL/GenBank/DDBJ databases">
        <title>The genome sequence of Ruminococcus sp. 18P13.</title>
        <authorList>
            <consortium name="metaHIT consortium -- http://www.metahit.eu/"/>
            <person name="Pajon A."/>
            <person name="Turner K."/>
            <person name="Parkhill J."/>
            <person name="Bernalier A."/>
        </authorList>
    </citation>
    <scope>NUCLEOTIDE SEQUENCE [LARGE SCALE GENOMIC DNA]</scope>
    <source>
        <strain evidence="5">Type strain: 18P13</strain>
    </source>
</reference>
<dbReference type="InterPro" id="IPR000119">
    <property type="entry name" value="Hist_DNA-bd"/>
</dbReference>
<dbReference type="PANTHER" id="PTHR33175:SF3">
    <property type="entry name" value="DNA-BINDING PROTEIN HU-BETA"/>
    <property type="match status" value="1"/>
</dbReference>
<evidence type="ECO:0000256" key="2">
    <source>
        <dbReference type="ARBA" id="ARBA00023067"/>
    </source>
</evidence>
<keyword evidence="6" id="KW-1185">Reference proteome</keyword>
<dbReference type="Proteomes" id="UP000007054">
    <property type="component" value="Chromosome"/>
</dbReference>
<dbReference type="EMBL" id="FP929052">
    <property type="protein sequence ID" value="CBL17175.1"/>
    <property type="molecule type" value="Genomic_DNA"/>
</dbReference>
<dbReference type="GO" id="GO:0030261">
    <property type="term" value="P:chromosome condensation"/>
    <property type="evidence" value="ECO:0007669"/>
    <property type="project" value="UniProtKB-KW"/>
</dbReference>
<reference evidence="5" key="2">
    <citation type="submission" date="2010-03" db="EMBL/GenBank/DDBJ databases">
        <authorList>
            <person name="Pajon A."/>
        </authorList>
    </citation>
    <scope>NUCLEOTIDE SEQUENCE</scope>
    <source>
        <strain evidence="5">Type strain: 18P13</strain>
    </source>
</reference>
<proteinExistence type="inferred from homology"/>
<dbReference type="GO" id="GO:0003677">
    <property type="term" value="F:DNA binding"/>
    <property type="evidence" value="ECO:0007669"/>
    <property type="project" value="UniProtKB-KW"/>
</dbReference>
<dbReference type="GO" id="GO:0005829">
    <property type="term" value="C:cytosol"/>
    <property type="evidence" value="ECO:0007669"/>
    <property type="project" value="TreeGrafter"/>
</dbReference>
<dbReference type="HOGENOM" id="CLU_105066_3_1_9"/>
<dbReference type="GeneID" id="83155766"/>
<sequence length="91" mass="9836">MTKADLVKAVSEKANCPKKDAEMAINTVIDCITDAVAQGEKVQIVGFGTFEVRERGEKKCKNPRTGEEMITPAKKAPVFKAGKALKDAVNK</sequence>
<dbReference type="AlphaFoldDB" id="D4LC30"/>
<dbReference type="PATRIC" id="fig|213810.4.peg.913"/>
<dbReference type="InterPro" id="IPR010992">
    <property type="entry name" value="IHF-like_DNA-bd_dom_sf"/>
</dbReference>
<dbReference type="KEGG" id="rch:RUM_10100"/>